<evidence type="ECO:0000256" key="6">
    <source>
        <dbReference type="ARBA" id="ARBA00023211"/>
    </source>
</evidence>
<comment type="caution">
    <text evidence="8">The sequence shown here is derived from an EMBL/GenBank/DDBJ whole genome shotgun (WGS) entry which is preliminary data.</text>
</comment>
<reference evidence="8 11" key="1">
    <citation type="submission" date="2023-07" db="EMBL/GenBank/DDBJ databases">
        <authorList>
            <person name="Peeters C."/>
        </authorList>
    </citation>
    <scope>NUCLEOTIDE SEQUENCE</scope>
    <source>
        <strain evidence="9 11">R-77569</strain>
        <strain evidence="8">R-77591</strain>
    </source>
</reference>
<keyword evidence="4 8" id="KW-0378">Hydrolase</keyword>
<dbReference type="PROSITE" id="PS51462">
    <property type="entry name" value="NUDIX"/>
    <property type="match status" value="1"/>
</dbReference>
<keyword evidence="5" id="KW-0460">Magnesium</keyword>
<dbReference type="Proteomes" id="UP001190002">
    <property type="component" value="Unassembled WGS sequence"/>
</dbReference>
<dbReference type="Pfam" id="PF00293">
    <property type="entry name" value="NUDIX"/>
    <property type="match status" value="1"/>
</dbReference>
<sequence>MGVPACLPAQYPLFPFMRRPVFDPQQLPVMPSEASLPALGAERLTAEFVRDRLRTPPDWEPEHTDESRLIDASLKLREAAVLVPLVQRDAGLTVLLTQRNASLSQHAGQISFPGGGREAIDRDAVDTALRETNEEVGIEGDHIEVVGRLPDYITGTGFHVSPVVGLLTPDFVLRPDPSEVAEVFEVPLAFLMDPANHEVRELRWEDRVRRFYAMPYRRPDGAYHFIWGATAGMLRNLYHLLAA</sequence>
<dbReference type="InterPro" id="IPR000086">
    <property type="entry name" value="NUDIX_hydrolase_dom"/>
</dbReference>
<dbReference type="EC" id="3.6.1.-" evidence="8"/>
<accession>A0AAD2EM84</accession>
<evidence type="ECO:0000256" key="5">
    <source>
        <dbReference type="ARBA" id="ARBA00022842"/>
    </source>
</evidence>
<proteinExistence type="predicted"/>
<gene>
    <name evidence="8" type="primary">nudL</name>
    <name evidence="9" type="ORF">R77569_04335</name>
    <name evidence="8" type="ORF">R77591_04042</name>
</gene>
<dbReference type="CDD" id="cd03426">
    <property type="entry name" value="NUDIX_CoAse_Nudt7"/>
    <property type="match status" value="1"/>
</dbReference>
<keyword evidence="3" id="KW-0479">Metal-binding</keyword>
<protein>
    <submittedName>
        <fullName evidence="8">Nudix hydrolase NudL</fullName>
        <ecNumber evidence="8">3.6.1.-</ecNumber>
    </submittedName>
</protein>
<name>A0AAD2EM84_9RALS</name>
<dbReference type="Gene3D" id="3.90.79.10">
    <property type="entry name" value="Nucleoside Triphosphate Pyrophosphohydrolase"/>
    <property type="match status" value="1"/>
</dbReference>
<evidence type="ECO:0000313" key="9">
    <source>
        <dbReference type="EMBL" id="CAJ0893689.1"/>
    </source>
</evidence>
<dbReference type="SUPFAM" id="SSF55811">
    <property type="entry name" value="Nudix"/>
    <property type="match status" value="1"/>
</dbReference>
<comment type="cofactor">
    <cofactor evidence="1">
        <name>Mn(2+)</name>
        <dbReference type="ChEBI" id="CHEBI:29035"/>
    </cofactor>
</comment>
<organism evidence="8 10">
    <name type="scientific">Ralstonia mannitolilytica</name>
    <dbReference type="NCBI Taxonomy" id="105219"/>
    <lineage>
        <taxon>Bacteria</taxon>
        <taxon>Pseudomonadati</taxon>
        <taxon>Pseudomonadota</taxon>
        <taxon>Betaproteobacteria</taxon>
        <taxon>Burkholderiales</taxon>
        <taxon>Burkholderiaceae</taxon>
        <taxon>Ralstonia</taxon>
    </lineage>
</organism>
<comment type="cofactor">
    <cofactor evidence="2">
        <name>Mg(2+)</name>
        <dbReference type="ChEBI" id="CHEBI:18420"/>
    </cofactor>
</comment>
<evidence type="ECO:0000256" key="2">
    <source>
        <dbReference type="ARBA" id="ARBA00001946"/>
    </source>
</evidence>
<evidence type="ECO:0000313" key="8">
    <source>
        <dbReference type="EMBL" id="CAJ0693169.1"/>
    </source>
</evidence>
<dbReference type="EMBL" id="CAUDKV010000024">
    <property type="protein sequence ID" value="CAJ0893689.1"/>
    <property type="molecule type" value="Genomic_DNA"/>
</dbReference>
<dbReference type="GO" id="GO:0046872">
    <property type="term" value="F:metal ion binding"/>
    <property type="evidence" value="ECO:0007669"/>
    <property type="project" value="UniProtKB-KW"/>
</dbReference>
<evidence type="ECO:0000313" key="10">
    <source>
        <dbReference type="Proteomes" id="UP001190002"/>
    </source>
</evidence>
<evidence type="ECO:0000256" key="4">
    <source>
        <dbReference type="ARBA" id="ARBA00022801"/>
    </source>
</evidence>
<dbReference type="GO" id="GO:0010945">
    <property type="term" value="F:coenzyme A diphosphatase activity"/>
    <property type="evidence" value="ECO:0007669"/>
    <property type="project" value="InterPro"/>
</dbReference>
<evidence type="ECO:0000256" key="1">
    <source>
        <dbReference type="ARBA" id="ARBA00001936"/>
    </source>
</evidence>
<dbReference type="Proteomes" id="UP001190452">
    <property type="component" value="Unassembled WGS sequence"/>
</dbReference>
<feature type="domain" description="Nudix hydrolase" evidence="7">
    <location>
        <begin position="76"/>
        <end position="207"/>
    </location>
</feature>
<evidence type="ECO:0000313" key="11">
    <source>
        <dbReference type="Proteomes" id="UP001190452"/>
    </source>
</evidence>
<dbReference type="EMBL" id="CATVXE010000021">
    <property type="protein sequence ID" value="CAJ0693169.1"/>
    <property type="molecule type" value="Genomic_DNA"/>
</dbReference>
<keyword evidence="6" id="KW-0464">Manganese</keyword>
<dbReference type="PANTHER" id="PTHR12992:SF11">
    <property type="entry name" value="MITOCHONDRIAL COENZYME A DIPHOSPHATASE NUDT8"/>
    <property type="match status" value="1"/>
</dbReference>
<dbReference type="NCBIfam" id="NF007980">
    <property type="entry name" value="PRK10707.1"/>
    <property type="match status" value="1"/>
</dbReference>
<evidence type="ECO:0000259" key="7">
    <source>
        <dbReference type="PROSITE" id="PS51462"/>
    </source>
</evidence>
<dbReference type="PANTHER" id="PTHR12992">
    <property type="entry name" value="NUDIX HYDROLASE"/>
    <property type="match status" value="1"/>
</dbReference>
<dbReference type="InterPro" id="IPR045121">
    <property type="entry name" value="CoAse"/>
</dbReference>
<dbReference type="InterPro" id="IPR015797">
    <property type="entry name" value="NUDIX_hydrolase-like_dom_sf"/>
</dbReference>
<dbReference type="AlphaFoldDB" id="A0AAD2EM84"/>
<evidence type="ECO:0000256" key="3">
    <source>
        <dbReference type="ARBA" id="ARBA00022723"/>
    </source>
</evidence>
<keyword evidence="11" id="KW-1185">Reference proteome</keyword>